<keyword evidence="7 9" id="KW-1133">Transmembrane helix</keyword>
<dbReference type="PANTHER" id="PTHR38779">
    <property type="entry name" value="TYPE II SECRETION SYSTEM PROTEIN I-RELATED"/>
    <property type="match status" value="1"/>
</dbReference>
<dbReference type="InterPro" id="IPR010052">
    <property type="entry name" value="T2SS_protein-GspI"/>
</dbReference>
<dbReference type="Gene3D" id="3.30.1300.30">
    <property type="entry name" value="GSPII I/J protein-like"/>
    <property type="match status" value="1"/>
</dbReference>
<keyword evidence="5" id="KW-0997">Cell inner membrane</keyword>
<dbReference type="Pfam" id="PF02501">
    <property type="entry name" value="T2SSI"/>
    <property type="match status" value="1"/>
</dbReference>
<comment type="caution">
    <text evidence="11">The sequence shown here is derived from an EMBL/GenBank/DDBJ whole genome shotgun (WGS) entry which is preliminary data.</text>
</comment>
<evidence type="ECO:0000256" key="5">
    <source>
        <dbReference type="ARBA" id="ARBA00022519"/>
    </source>
</evidence>
<dbReference type="EMBL" id="JANIGO010000006">
    <property type="protein sequence ID" value="MCQ8897638.1"/>
    <property type="molecule type" value="Genomic_DNA"/>
</dbReference>
<keyword evidence="12" id="KW-1185">Reference proteome</keyword>
<reference evidence="11 12" key="1">
    <citation type="submission" date="2022-07" db="EMBL/GenBank/DDBJ databases">
        <authorList>
            <person name="Xamxidin M."/>
            <person name="Wu M."/>
        </authorList>
    </citation>
    <scope>NUCLEOTIDE SEQUENCE [LARGE SCALE GENOMIC DNA]</scope>
    <source>
        <strain evidence="11 12">NBRC 111650</strain>
    </source>
</reference>
<protein>
    <submittedName>
        <fullName evidence="11">Type II secretion system protein</fullName>
    </submittedName>
</protein>
<dbReference type="InterPro" id="IPR003413">
    <property type="entry name" value="T2SS_GspI_C"/>
</dbReference>
<comment type="subcellular location">
    <subcellularLocation>
        <location evidence="1">Cell inner membrane</location>
        <topology evidence="1">Single-pass membrane protein</topology>
    </subcellularLocation>
</comment>
<dbReference type="PANTHER" id="PTHR38779:SF2">
    <property type="entry name" value="TYPE II SECRETION SYSTEM PROTEIN I-RELATED"/>
    <property type="match status" value="1"/>
</dbReference>
<evidence type="ECO:0000256" key="3">
    <source>
        <dbReference type="ARBA" id="ARBA00022475"/>
    </source>
</evidence>
<dbReference type="RefSeq" id="WP_256765446.1">
    <property type="nucleotide sequence ID" value="NZ_JANIGO010000006.1"/>
</dbReference>
<evidence type="ECO:0000256" key="7">
    <source>
        <dbReference type="ARBA" id="ARBA00022989"/>
    </source>
</evidence>
<evidence type="ECO:0000256" key="9">
    <source>
        <dbReference type="SAM" id="Phobius"/>
    </source>
</evidence>
<evidence type="ECO:0000256" key="4">
    <source>
        <dbReference type="ARBA" id="ARBA00022481"/>
    </source>
</evidence>
<dbReference type="InterPro" id="IPR045584">
    <property type="entry name" value="Pilin-like"/>
</dbReference>
<keyword evidence="4" id="KW-0488">Methylation</keyword>
<dbReference type="Pfam" id="PF07963">
    <property type="entry name" value="N_methyl"/>
    <property type="match status" value="1"/>
</dbReference>
<feature type="transmembrane region" description="Helical" evidence="9">
    <location>
        <begin position="12"/>
        <end position="34"/>
    </location>
</feature>
<feature type="domain" description="Type II secretion system protein GspI C-terminal" evidence="10">
    <location>
        <begin position="49"/>
        <end position="127"/>
    </location>
</feature>
<keyword evidence="6 9" id="KW-0812">Transmembrane</keyword>
<evidence type="ECO:0000256" key="6">
    <source>
        <dbReference type="ARBA" id="ARBA00022692"/>
    </source>
</evidence>
<name>A0ABT1WKN0_9BURK</name>
<evidence type="ECO:0000313" key="12">
    <source>
        <dbReference type="Proteomes" id="UP001204142"/>
    </source>
</evidence>
<evidence type="ECO:0000313" key="11">
    <source>
        <dbReference type="EMBL" id="MCQ8897638.1"/>
    </source>
</evidence>
<dbReference type="NCBIfam" id="TIGR02532">
    <property type="entry name" value="IV_pilin_GFxxxE"/>
    <property type="match status" value="1"/>
</dbReference>
<evidence type="ECO:0000256" key="2">
    <source>
        <dbReference type="ARBA" id="ARBA00008358"/>
    </source>
</evidence>
<dbReference type="PROSITE" id="PS00409">
    <property type="entry name" value="PROKAR_NTER_METHYL"/>
    <property type="match status" value="1"/>
</dbReference>
<evidence type="ECO:0000259" key="10">
    <source>
        <dbReference type="Pfam" id="PF02501"/>
    </source>
</evidence>
<keyword evidence="8 9" id="KW-0472">Membrane</keyword>
<accession>A0ABT1WKN0</accession>
<evidence type="ECO:0000256" key="1">
    <source>
        <dbReference type="ARBA" id="ARBA00004377"/>
    </source>
</evidence>
<keyword evidence="3" id="KW-1003">Cell membrane</keyword>
<sequence>MMRALANPGKATGFTLIEALVAMTIIAVALMACLKAAGNMNLQQDDLLRRQYAQWSARNMANMVAVAGVYPASQTTQLPCPQANFQFVCRIDVTNTPNPNFRRIEIQVKEANAVDEKFQLARLVVFFSSAP</sequence>
<organism evidence="11 12">
    <name type="scientific">Limnobacter humi</name>
    <dbReference type="NCBI Taxonomy" id="1778671"/>
    <lineage>
        <taxon>Bacteria</taxon>
        <taxon>Pseudomonadati</taxon>
        <taxon>Pseudomonadota</taxon>
        <taxon>Betaproteobacteria</taxon>
        <taxon>Burkholderiales</taxon>
        <taxon>Burkholderiaceae</taxon>
        <taxon>Limnobacter</taxon>
    </lineage>
</organism>
<dbReference type="SUPFAM" id="SSF54523">
    <property type="entry name" value="Pili subunits"/>
    <property type="match status" value="1"/>
</dbReference>
<evidence type="ECO:0000256" key="8">
    <source>
        <dbReference type="ARBA" id="ARBA00023136"/>
    </source>
</evidence>
<comment type="similarity">
    <text evidence="2">Belongs to the GSP I family.</text>
</comment>
<gene>
    <name evidence="11" type="ORF">NQT62_14445</name>
</gene>
<dbReference type="InterPro" id="IPR012902">
    <property type="entry name" value="N_methyl_site"/>
</dbReference>
<dbReference type="Proteomes" id="UP001204142">
    <property type="component" value="Unassembled WGS sequence"/>
</dbReference>
<proteinExistence type="inferred from homology"/>
<dbReference type="PROSITE" id="PS51257">
    <property type="entry name" value="PROKAR_LIPOPROTEIN"/>
    <property type="match status" value="1"/>
</dbReference>